<gene>
    <name evidence="4" type="ORF">QQ91_0015045</name>
</gene>
<keyword evidence="2 3" id="KW-0175">Coiled coil</keyword>
<dbReference type="RefSeq" id="WP_166275786.1">
    <property type="nucleotide sequence ID" value="NZ_JTHE03000088.1"/>
</dbReference>
<dbReference type="Proteomes" id="UP000031561">
    <property type="component" value="Unassembled WGS sequence"/>
</dbReference>
<comment type="caution">
    <text evidence="4">The sequence shown here is derived from an EMBL/GenBank/DDBJ whole genome shotgun (WGS) entry which is preliminary data.</text>
</comment>
<protein>
    <submittedName>
        <fullName evidence="4">HlyD family efflux transporter periplasmic adaptor subunit</fullName>
    </submittedName>
</protein>
<dbReference type="PANTHER" id="PTHR32347">
    <property type="entry name" value="EFFLUX SYSTEM COMPONENT YKNX-RELATED"/>
    <property type="match status" value="1"/>
</dbReference>
<dbReference type="Gene3D" id="2.40.30.170">
    <property type="match status" value="1"/>
</dbReference>
<dbReference type="NCBIfam" id="TIGR02971">
    <property type="entry name" value="heterocyst_DevB"/>
    <property type="match status" value="1"/>
</dbReference>
<accession>A0ABD4T6R9</accession>
<evidence type="ECO:0000256" key="3">
    <source>
        <dbReference type="SAM" id="Coils"/>
    </source>
</evidence>
<sequence length="390" mass="41507">MFSIKWGIGVGIGVAIAGAGTFAASQLSQNSPAPSPTTSVEPQDAQGVSALGRIAPEGEIFRVGGPSGARIQRLMVREGQQVAPGDTVAILDSFEERKAERDLAANRVLEAQALLQTEEILGKMQTQEAETRLLQAQTPKLRAIQAQGAVVQRIDAELAQAQADLNRYQSLVTQGAVSQQAFENRQLAFHQKQEELRAAQALLEELIADQRASERNAQAQVESTKAASLRAQAQVQLNSAVSNLKLAEAKLSQSIIRVPVAGQVVKVLLRDGEAIEPPMGEGSSGQAIVEIARTQQMYAIAEVYETDIANVERGMLATITSPAIGGELVGVVDQIGLKVGKKDVLSTDPAASTDARVVEVKIRLRDGQRVAGLTNLQVDVMIDTRSGPQT</sequence>
<proteinExistence type="predicted"/>
<dbReference type="AlphaFoldDB" id="A0ABD4T6R9"/>
<dbReference type="GO" id="GO:0030313">
    <property type="term" value="C:cell envelope"/>
    <property type="evidence" value="ECO:0007669"/>
    <property type="project" value="UniProtKB-SubCell"/>
</dbReference>
<keyword evidence="5" id="KW-1185">Reference proteome</keyword>
<dbReference type="InterPro" id="IPR050465">
    <property type="entry name" value="UPF0194_transport"/>
</dbReference>
<feature type="coiled-coil region" evidence="3">
    <location>
        <begin position="151"/>
        <end position="250"/>
    </location>
</feature>
<evidence type="ECO:0000313" key="5">
    <source>
        <dbReference type="Proteomes" id="UP000031561"/>
    </source>
</evidence>
<evidence type="ECO:0000256" key="1">
    <source>
        <dbReference type="ARBA" id="ARBA00004196"/>
    </source>
</evidence>
<dbReference type="SUPFAM" id="SSF111369">
    <property type="entry name" value="HlyD-like secretion proteins"/>
    <property type="match status" value="1"/>
</dbReference>
<dbReference type="EMBL" id="JTHE03000088">
    <property type="protein sequence ID" value="MCM1984139.1"/>
    <property type="molecule type" value="Genomic_DNA"/>
</dbReference>
<evidence type="ECO:0000313" key="4">
    <source>
        <dbReference type="EMBL" id="MCM1984139.1"/>
    </source>
</evidence>
<reference evidence="4 5" key="1">
    <citation type="journal article" date="2015" name="Genome Announc.">
        <title>Draft Genome Sequence of Filamentous Marine Cyanobacterium Lyngbya confervoides Strain BDU141951.</title>
        <authorList>
            <person name="Chandrababunaidu M.M."/>
            <person name="Sen D."/>
            <person name="Tripathy S."/>
        </authorList>
    </citation>
    <scope>NUCLEOTIDE SEQUENCE [LARGE SCALE GENOMIC DNA]</scope>
    <source>
        <strain evidence="4 5">BDU141951</strain>
    </source>
</reference>
<comment type="subcellular location">
    <subcellularLocation>
        <location evidence="1">Cell envelope</location>
    </subcellularLocation>
</comment>
<dbReference type="InterPro" id="IPR014315">
    <property type="entry name" value="ABC_heterocyst_DevB"/>
</dbReference>
<organism evidence="4 5">
    <name type="scientific">Lyngbya confervoides BDU141951</name>
    <dbReference type="NCBI Taxonomy" id="1574623"/>
    <lineage>
        <taxon>Bacteria</taxon>
        <taxon>Bacillati</taxon>
        <taxon>Cyanobacteriota</taxon>
        <taxon>Cyanophyceae</taxon>
        <taxon>Oscillatoriophycideae</taxon>
        <taxon>Oscillatoriales</taxon>
        <taxon>Microcoleaceae</taxon>
        <taxon>Lyngbya</taxon>
    </lineage>
</organism>
<evidence type="ECO:0000256" key="2">
    <source>
        <dbReference type="ARBA" id="ARBA00023054"/>
    </source>
</evidence>
<name>A0ABD4T6R9_9CYAN</name>
<dbReference type="Gene3D" id="1.10.287.470">
    <property type="entry name" value="Helix hairpin bin"/>
    <property type="match status" value="1"/>
</dbReference>
<dbReference type="PANTHER" id="PTHR32347:SF27">
    <property type="entry name" value="RND EFFLUX PUMP MEMBRANE FUSION PROTEIN BARREL-SANDWICH DOMAIN-CONTAINING PROTEIN"/>
    <property type="match status" value="1"/>
</dbReference>